<dbReference type="PANTHER" id="PTHR43687:SF4">
    <property type="entry name" value="BLR5484 PROTEIN"/>
    <property type="match status" value="1"/>
</dbReference>
<dbReference type="GO" id="GO:0046872">
    <property type="term" value="F:metal ion binding"/>
    <property type="evidence" value="ECO:0007669"/>
    <property type="project" value="UniProtKB-KW"/>
</dbReference>
<evidence type="ECO:0000256" key="2">
    <source>
        <dbReference type="ARBA" id="ARBA00022723"/>
    </source>
</evidence>
<dbReference type="eggNOG" id="COG1145">
    <property type="taxonomic scope" value="Bacteria"/>
</dbReference>
<organism evidence="6 7">
    <name type="scientific">Desulfocurvibacter africanus subsp. africanus str. Walvis Bay</name>
    <dbReference type="NCBI Taxonomy" id="690850"/>
    <lineage>
        <taxon>Bacteria</taxon>
        <taxon>Pseudomonadati</taxon>
        <taxon>Thermodesulfobacteriota</taxon>
        <taxon>Desulfovibrionia</taxon>
        <taxon>Desulfovibrionales</taxon>
        <taxon>Desulfovibrionaceae</taxon>
        <taxon>Desulfocurvibacter</taxon>
    </lineage>
</organism>
<dbReference type="InterPro" id="IPR050572">
    <property type="entry name" value="Fe-S_Ferredoxin"/>
</dbReference>
<dbReference type="PROSITE" id="PS00198">
    <property type="entry name" value="4FE4S_FER_1"/>
    <property type="match status" value="1"/>
</dbReference>
<evidence type="ECO:0000256" key="1">
    <source>
        <dbReference type="ARBA" id="ARBA00022485"/>
    </source>
</evidence>
<evidence type="ECO:0000313" key="7">
    <source>
        <dbReference type="Proteomes" id="UP000007844"/>
    </source>
</evidence>
<gene>
    <name evidence="6" type="ORF">Desaf_2830</name>
</gene>
<evidence type="ECO:0000313" key="6">
    <source>
        <dbReference type="EMBL" id="EGJ51143.1"/>
    </source>
</evidence>
<dbReference type="AlphaFoldDB" id="F3Z1E0"/>
<dbReference type="Gene3D" id="3.30.70.20">
    <property type="match status" value="1"/>
</dbReference>
<feature type="domain" description="4Fe-4S ferredoxin-type" evidence="5">
    <location>
        <begin position="233"/>
        <end position="257"/>
    </location>
</feature>
<dbReference type="Pfam" id="PF00037">
    <property type="entry name" value="Fer4"/>
    <property type="match status" value="1"/>
</dbReference>
<dbReference type="PANTHER" id="PTHR43687">
    <property type="entry name" value="ADENYLYLSULFATE REDUCTASE, BETA SUBUNIT"/>
    <property type="match status" value="1"/>
</dbReference>
<dbReference type="Gene3D" id="3.40.50.360">
    <property type="match status" value="1"/>
</dbReference>
<keyword evidence="2" id="KW-0479">Metal-binding</keyword>
<dbReference type="SUPFAM" id="SSF54862">
    <property type="entry name" value="4Fe-4S ferredoxins"/>
    <property type="match status" value="1"/>
</dbReference>
<evidence type="ECO:0000256" key="3">
    <source>
        <dbReference type="ARBA" id="ARBA00023004"/>
    </source>
</evidence>
<keyword evidence="3" id="KW-0408">Iron</keyword>
<dbReference type="PROSITE" id="PS51379">
    <property type="entry name" value="4FE4S_FER_2"/>
    <property type="match status" value="2"/>
</dbReference>
<keyword evidence="4" id="KW-0411">Iron-sulfur</keyword>
<dbReference type="GO" id="GO:0051539">
    <property type="term" value="F:4 iron, 4 sulfur cluster binding"/>
    <property type="evidence" value="ECO:0007669"/>
    <property type="project" value="UniProtKB-KW"/>
</dbReference>
<name>F3Z1E0_DESAF</name>
<accession>F3Z1E0</accession>
<dbReference type="RefSeq" id="WP_014260814.1">
    <property type="nucleotide sequence ID" value="NC_016629.1"/>
</dbReference>
<keyword evidence="7" id="KW-1185">Reference proteome</keyword>
<evidence type="ECO:0000259" key="5">
    <source>
        <dbReference type="PROSITE" id="PS51379"/>
    </source>
</evidence>
<keyword evidence="1" id="KW-0004">4Fe-4S</keyword>
<dbReference type="HOGENOM" id="CLU_069541_0_0_7"/>
<sequence precursor="true">MTQHHFLFLSPSGSTRVAAWAAAEELGRLGAQCRITDLSPVLRREAPLPNPLPGECLWVGSPVYCDHALPQVMNCIAELSPSDGRSAVPFVTWGGICSGTALLEMGAALERQGYAIMGAAKIMAEHASLWCYPNPLGRGRPNQSDLEQMRLLARAVRQRLVDREAGKLAGRITSTTLDYQTERNKNKAAAASLEAAKRRASPLLADGARCSGCGLCVDICPVGARRMASPPSPDETCILCKACARCCPQEAITVDTSGFLERLRTMAAECGEEQETRVFL</sequence>
<dbReference type="InterPro" id="IPR029039">
    <property type="entry name" value="Flavoprotein-like_sf"/>
</dbReference>
<reference evidence="6 7" key="1">
    <citation type="journal article" date="2011" name="J. Bacteriol.">
        <title>Genome sequence of the mercury-methylating and pleomorphic Desulfovibrio africanus Strain Walvis Bay.</title>
        <authorList>
            <person name="Brown S.D."/>
            <person name="Wall J.D."/>
            <person name="Kucken A.M."/>
            <person name="Gilmour C.C."/>
            <person name="Podar M."/>
            <person name="Brandt C.C."/>
            <person name="Teshima H."/>
            <person name="Detter J.C."/>
            <person name="Han C.S."/>
            <person name="Land M.L."/>
            <person name="Lucas S."/>
            <person name="Han J."/>
            <person name="Pennacchio L."/>
            <person name="Nolan M."/>
            <person name="Pitluck S."/>
            <person name="Woyke T."/>
            <person name="Goodwin L."/>
            <person name="Palumbo A.V."/>
            <person name="Elias D.A."/>
        </authorList>
    </citation>
    <scope>NUCLEOTIDE SEQUENCE [LARGE SCALE GENOMIC DNA]</scope>
    <source>
        <strain evidence="6 7">Walvis Bay</strain>
    </source>
</reference>
<feature type="domain" description="4Fe-4S ferredoxin-type" evidence="5">
    <location>
        <begin position="200"/>
        <end position="230"/>
    </location>
</feature>
<proteinExistence type="predicted"/>
<dbReference type="EMBL" id="CP003221">
    <property type="protein sequence ID" value="EGJ51143.1"/>
    <property type="molecule type" value="Genomic_DNA"/>
</dbReference>
<evidence type="ECO:0000256" key="4">
    <source>
        <dbReference type="ARBA" id="ARBA00023014"/>
    </source>
</evidence>
<protein>
    <submittedName>
        <fullName evidence="6">4Fe-4S ferredoxin iron-sulfur binding domain-containing protein</fullName>
    </submittedName>
</protein>
<dbReference type="KEGG" id="daf:Desaf_2830"/>
<dbReference type="SUPFAM" id="SSF52218">
    <property type="entry name" value="Flavoproteins"/>
    <property type="match status" value="1"/>
</dbReference>
<dbReference type="Pfam" id="PF12800">
    <property type="entry name" value="Fer4_4"/>
    <property type="match status" value="1"/>
</dbReference>
<dbReference type="InterPro" id="IPR017896">
    <property type="entry name" value="4Fe4S_Fe-S-bd"/>
</dbReference>
<dbReference type="InterPro" id="IPR017900">
    <property type="entry name" value="4Fe4S_Fe_S_CS"/>
</dbReference>
<dbReference type="STRING" id="690850.Desaf_2830"/>
<dbReference type="Proteomes" id="UP000007844">
    <property type="component" value="Chromosome"/>
</dbReference>